<sequence>MEFSDAQLRILIDERKNRNAEYHATTNKKKYFFWNEIAEKINDRENTNYFTGENCHKKFLSLTKAFYTVEKYKEGARNKRSLVGEEIYEEFSSKFWLKPEPQSGQARSGSVKRSLSRASSSSHSSNTRSERISDIADLFEASPPASRPLTPSVEASASSRPTTALPSFSQSANVIKYHHQ</sequence>
<proteinExistence type="predicted"/>
<accession>A0A1D1YCW6</accession>
<dbReference type="EMBL" id="GDJX01015443">
    <property type="protein sequence ID" value="JAT52493.1"/>
    <property type="molecule type" value="Transcribed_RNA"/>
</dbReference>
<evidence type="ECO:0000256" key="1">
    <source>
        <dbReference type="SAM" id="MobiDB-lite"/>
    </source>
</evidence>
<organism evidence="2">
    <name type="scientific">Anthurium amnicola</name>
    <dbReference type="NCBI Taxonomy" id="1678845"/>
    <lineage>
        <taxon>Eukaryota</taxon>
        <taxon>Viridiplantae</taxon>
        <taxon>Streptophyta</taxon>
        <taxon>Embryophyta</taxon>
        <taxon>Tracheophyta</taxon>
        <taxon>Spermatophyta</taxon>
        <taxon>Magnoliopsida</taxon>
        <taxon>Liliopsida</taxon>
        <taxon>Araceae</taxon>
        <taxon>Pothoideae</taxon>
        <taxon>Potheae</taxon>
        <taxon>Anthurium</taxon>
    </lineage>
</organism>
<feature type="compositionally biased region" description="Low complexity" evidence="1">
    <location>
        <begin position="108"/>
        <end position="127"/>
    </location>
</feature>
<name>A0A1D1YCW6_9ARAE</name>
<feature type="compositionally biased region" description="Polar residues" evidence="1">
    <location>
        <begin position="153"/>
        <end position="173"/>
    </location>
</feature>
<reference evidence="2" key="1">
    <citation type="submission" date="2015-07" db="EMBL/GenBank/DDBJ databases">
        <title>Transcriptome Assembly of Anthurium amnicola.</title>
        <authorList>
            <person name="Suzuki J."/>
        </authorList>
    </citation>
    <scope>NUCLEOTIDE SEQUENCE</scope>
</reference>
<evidence type="ECO:0000313" key="2">
    <source>
        <dbReference type="EMBL" id="JAT52493.1"/>
    </source>
</evidence>
<gene>
    <name evidence="2" type="primary">KAR5_0</name>
    <name evidence="2" type="ORF">g.25866</name>
</gene>
<feature type="region of interest" description="Disordered" evidence="1">
    <location>
        <begin position="99"/>
        <end position="180"/>
    </location>
</feature>
<dbReference type="AlphaFoldDB" id="A0A1D1YCW6"/>
<protein>
    <submittedName>
        <fullName evidence="2">Nuclear fusion protein KAR5</fullName>
    </submittedName>
</protein>